<dbReference type="InterPro" id="IPR002298">
    <property type="entry name" value="DNA_polymerase_A"/>
</dbReference>
<dbReference type="InterPro" id="IPR019760">
    <property type="entry name" value="DNA-dir_DNA_pol_A_CS"/>
</dbReference>
<keyword evidence="4" id="KW-0239">DNA-directed DNA polymerase</keyword>
<dbReference type="Gene3D" id="1.10.150.20">
    <property type="entry name" value="5' to 3' exonuclease, C-terminal subdomain"/>
    <property type="match status" value="1"/>
</dbReference>
<dbReference type="Pfam" id="PF00476">
    <property type="entry name" value="DNA_pol_A"/>
    <property type="match status" value="1"/>
</dbReference>
<evidence type="ECO:0000259" key="6">
    <source>
        <dbReference type="SMART" id="SM00482"/>
    </source>
</evidence>
<sequence length="325" mass="36891">MEKNGNALSCLRSLLASVSSGDSRIHTHFENIGTITGRVCCFSPNLQFISKKSLFDEKTAISVRSIFVVPNGRILLAVDYSQLELRILCALSEDLVLAKMLKEEDPFERISIEFGESINSRNNEKENNEIVGIGREKAKQLCYAIIYGMGATTLGNELKIQIEEAQLLIDGFFKLFPKVKYWINKNIEKSKENGYSTTFFGNKHNFNWEKDKEKIASQNALERRCVNFGTASELFRQAMIKVDEKLKEIPNAHIVMQLHDELLIEVDESCLEKCALTVKECMEEINLNKSTTKEVTNNFFVNFPVKLSIGRDWGSLTKLEASLIL</sequence>
<keyword evidence="2" id="KW-0808">Transferase</keyword>
<dbReference type="AlphaFoldDB" id="A0A6V7Y964"/>
<evidence type="ECO:0000256" key="3">
    <source>
        <dbReference type="ARBA" id="ARBA00022695"/>
    </source>
</evidence>
<dbReference type="InterPro" id="IPR043502">
    <property type="entry name" value="DNA/RNA_pol_sf"/>
</dbReference>
<reference evidence="7 8" key="1">
    <citation type="submission" date="2020-08" db="EMBL/GenBank/DDBJ databases">
        <authorList>
            <person name="Koutsovoulos G."/>
            <person name="Danchin GJ E."/>
        </authorList>
    </citation>
    <scope>NUCLEOTIDE SEQUENCE [LARGE SCALE GENOMIC DNA]</scope>
</reference>
<comment type="catalytic activity">
    <reaction evidence="5">
        <text>DNA(n) + a 2'-deoxyribonucleoside 5'-triphosphate = DNA(n+1) + diphosphate</text>
        <dbReference type="Rhea" id="RHEA:22508"/>
        <dbReference type="Rhea" id="RHEA-COMP:17339"/>
        <dbReference type="Rhea" id="RHEA-COMP:17340"/>
        <dbReference type="ChEBI" id="CHEBI:33019"/>
        <dbReference type="ChEBI" id="CHEBI:61560"/>
        <dbReference type="ChEBI" id="CHEBI:173112"/>
        <dbReference type="EC" id="2.7.7.7"/>
    </reaction>
</comment>
<dbReference type="PANTHER" id="PTHR10133">
    <property type="entry name" value="DNA POLYMERASE I"/>
    <property type="match status" value="1"/>
</dbReference>
<dbReference type="SMART" id="SM00482">
    <property type="entry name" value="POLAc"/>
    <property type="match status" value="1"/>
</dbReference>
<keyword evidence="3" id="KW-0548">Nucleotidyltransferase</keyword>
<dbReference type="EC" id="2.7.7.7" evidence="1"/>
<dbReference type="PRINTS" id="PR00868">
    <property type="entry name" value="DNAPOLI"/>
</dbReference>
<dbReference type="PROSITE" id="PS00447">
    <property type="entry name" value="DNA_POLYMERASE_A"/>
    <property type="match status" value="1"/>
</dbReference>
<evidence type="ECO:0000256" key="5">
    <source>
        <dbReference type="ARBA" id="ARBA00049244"/>
    </source>
</evidence>
<evidence type="ECO:0000256" key="1">
    <source>
        <dbReference type="ARBA" id="ARBA00012417"/>
    </source>
</evidence>
<dbReference type="GO" id="GO:0003677">
    <property type="term" value="F:DNA binding"/>
    <property type="evidence" value="ECO:0007669"/>
    <property type="project" value="InterPro"/>
</dbReference>
<evidence type="ECO:0000313" key="7">
    <source>
        <dbReference type="EMBL" id="CAD2208054.1"/>
    </source>
</evidence>
<evidence type="ECO:0000313" key="8">
    <source>
        <dbReference type="Proteomes" id="UP000580250"/>
    </source>
</evidence>
<name>A0A6V7Y964_MELEN</name>
<evidence type="ECO:0000256" key="4">
    <source>
        <dbReference type="ARBA" id="ARBA00022932"/>
    </source>
</evidence>
<dbReference type="Gene3D" id="3.30.70.370">
    <property type="match status" value="1"/>
</dbReference>
<feature type="domain" description="DNA-directed DNA polymerase family A palm" evidence="6">
    <location>
        <begin position="60"/>
        <end position="270"/>
    </location>
</feature>
<dbReference type="SUPFAM" id="SSF56672">
    <property type="entry name" value="DNA/RNA polymerases"/>
    <property type="match status" value="1"/>
</dbReference>
<proteinExistence type="predicted"/>
<comment type="caution">
    <text evidence="7">The sequence shown here is derived from an EMBL/GenBank/DDBJ whole genome shotgun (WGS) entry which is preliminary data.</text>
</comment>
<accession>A0A6V7Y964</accession>
<organism evidence="7 8">
    <name type="scientific">Meloidogyne enterolobii</name>
    <name type="common">Root-knot nematode worm</name>
    <name type="synonym">Meloidogyne mayaguensis</name>
    <dbReference type="NCBI Taxonomy" id="390850"/>
    <lineage>
        <taxon>Eukaryota</taxon>
        <taxon>Metazoa</taxon>
        <taxon>Ecdysozoa</taxon>
        <taxon>Nematoda</taxon>
        <taxon>Chromadorea</taxon>
        <taxon>Rhabditida</taxon>
        <taxon>Tylenchina</taxon>
        <taxon>Tylenchomorpha</taxon>
        <taxon>Tylenchoidea</taxon>
        <taxon>Meloidogynidae</taxon>
        <taxon>Meloidogyninae</taxon>
        <taxon>Meloidogyne</taxon>
    </lineage>
</organism>
<dbReference type="InterPro" id="IPR001098">
    <property type="entry name" value="DNA-dir_DNA_pol_A_palm_dom"/>
</dbReference>
<dbReference type="GO" id="GO:0097681">
    <property type="term" value="P:double-strand break repair via alternative nonhomologous end joining"/>
    <property type="evidence" value="ECO:0007669"/>
    <property type="project" value="TreeGrafter"/>
</dbReference>
<evidence type="ECO:0000256" key="2">
    <source>
        <dbReference type="ARBA" id="ARBA00022679"/>
    </source>
</evidence>
<dbReference type="GO" id="GO:0006261">
    <property type="term" value="P:DNA-templated DNA replication"/>
    <property type="evidence" value="ECO:0007669"/>
    <property type="project" value="InterPro"/>
</dbReference>
<protein>
    <recommendedName>
        <fullName evidence="1">DNA-directed DNA polymerase</fullName>
        <ecNumber evidence="1">2.7.7.7</ecNumber>
    </recommendedName>
</protein>
<dbReference type="GO" id="GO:0003887">
    <property type="term" value="F:DNA-directed DNA polymerase activity"/>
    <property type="evidence" value="ECO:0007669"/>
    <property type="project" value="UniProtKB-KW"/>
</dbReference>
<dbReference type="PANTHER" id="PTHR10133:SF62">
    <property type="entry name" value="DNA POLYMERASE THETA"/>
    <property type="match status" value="1"/>
</dbReference>
<dbReference type="Proteomes" id="UP000580250">
    <property type="component" value="Unassembled WGS sequence"/>
</dbReference>
<dbReference type="EMBL" id="CAJEWN010003586">
    <property type="protein sequence ID" value="CAD2208054.1"/>
    <property type="molecule type" value="Genomic_DNA"/>
</dbReference>
<dbReference type="OrthoDB" id="2320933at2759"/>
<gene>
    <name evidence="7" type="ORF">MENT_LOCUS62055</name>
</gene>